<sequence length="166" mass="19516">MRLRLMTTAFLFNDGKVLMMKKSNSSLHHETFWSGLGGHMEPDELNDPKRACIREIYEESGLEEADLADLRLRYILLRRKEHEIRQQFVYMGRTLRTDAVSSEEGELFWIERDGLPALRLSRIIRFMLEHSAKHPHQEQVAVGTISMDDGREPRIHWAELRDPIVF</sequence>
<dbReference type="InterPro" id="IPR000086">
    <property type="entry name" value="NUDIX_hydrolase_dom"/>
</dbReference>
<keyword evidence="3" id="KW-1185">Reference proteome</keyword>
<evidence type="ECO:0000259" key="1">
    <source>
        <dbReference type="PROSITE" id="PS51462"/>
    </source>
</evidence>
<dbReference type="RefSeq" id="WP_133225725.1">
    <property type="nucleotide sequence ID" value="NZ_SMRT01000002.1"/>
</dbReference>
<dbReference type="AlphaFoldDB" id="A0A4R5KW11"/>
<dbReference type="Proteomes" id="UP000295636">
    <property type="component" value="Unassembled WGS sequence"/>
</dbReference>
<dbReference type="EMBL" id="SMRT01000002">
    <property type="protein sequence ID" value="TDF99187.1"/>
    <property type="molecule type" value="Genomic_DNA"/>
</dbReference>
<comment type="caution">
    <text evidence="2">The sequence shown here is derived from an EMBL/GenBank/DDBJ whole genome shotgun (WGS) entry which is preliminary data.</text>
</comment>
<dbReference type="Gene3D" id="3.90.79.10">
    <property type="entry name" value="Nucleoside Triphosphate Pyrophosphohydrolase"/>
    <property type="match status" value="1"/>
</dbReference>
<protein>
    <submittedName>
        <fullName evidence="2">NUDIX domain-containing protein</fullName>
    </submittedName>
</protein>
<organism evidence="2 3">
    <name type="scientific">Paenibacillus piri</name>
    <dbReference type="NCBI Taxonomy" id="2547395"/>
    <lineage>
        <taxon>Bacteria</taxon>
        <taxon>Bacillati</taxon>
        <taxon>Bacillota</taxon>
        <taxon>Bacilli</taxon>
        <taxon>Bacillales</taxon>
        <taxon>Paenibacillaceae</taxon>
        <taxon>Paenibacillus</taxon>
    </lineage>
</organism>
<evidence type="ECO:0000313" key="3">
    <source>
        <dbReference type="Proteomes" id="UP000295636"/>
    </source>
</evidence>
<accession>A0A4R5KW11</accession>
<reference evidence="2 3" key="1">
    <citation type="submission" date="2019-03" db="EMBL/GenBank/DDBJ databases">
        <title>This is whole genome sequence of Paenibacillus sp MS74 strain.</title>
        <authorList>
            <person name="Trinh H.N."/>
        </authorList>
    </citation>
    <scope>NUCLEOTIDE SEQUENCE [LARGE SCALE GENOMIC DNA]</scope>
    <source>
        <strain evidence="2 3">MS74</strain>
    </source>
</reference>
<gene>
    <name evidence="2" type="ORF">E1757_04810</name>
</gene>
<name>A0A4R5KW11_9BACL</name>
<evidence type="ECO:0000313" key="2">
    <source>
        <dbReference type="EMBL" id="TDF99187.1"/>
    </source>
</evidence>
<dbReference type="OrthoDB" id="9804563at2"/>
<proteinExistence type="predicted"/>
<dbReference type="PROSITE" id="PS51462">
    <property type="entry name" value="NUDIX"/>
    <property type="match status" value="1"/>
</dbReference>
<dbReference type="Pfam" id="PF00293">
    <property type="entry name" value="NUDIX"/>
    <property type="match status" value="1"/>
</dbReference>
<dbReference type="InterPro" id="IPR015797">
    <property type="entry name" value="NUDIX_hydrolase-like_dom_sf"/>
</dbReference>
<feature type="domain" description="Nudix hydrolase" evidence="1">
    <location>
        <begin position="2"/>
        <end position="142"/>
    </location>
</feature>
<dbReference type="SUPFAM" id="SSF55811">
    <property type="entry name" value="Nudix"/>
    <property type="match status" value="1"/>
</dbReference>